<feature type="transmembrane region" description="Helical" evidence="5">
    <location>
        <begin position="251"/>
        <end position="271"/>
    </location>
</feature>
<dbReference type="Pfam" id="PF04892">
    <property type="entry name" value="VanZ"/>
    <property type="match status" value="1"/>
</dbReference>
<dbReference type="HOGENOM" id="CLU_042608_1_0_9"/>
<feature type="transmembrane region" description="Helical" evidence="5">
    <location>
        <begin position="142"/>
        <end position="165"/>
    </location>
</feature>
<dbReference type="InterPro" id="IPR021192">
    <property type="entry name" value="UCP031578_Vanz/RDD"/>
</dbReference>
<comment type="subcellular location">
    <subcellularLocation>
        <location evidence="1">Membrane</location>
        <topology evidence="1">Multi-pass membrane protein</topology>
    </subcellularLocation>
</comment>
<sequence length="366" mass="43081">MQIYLFPIRVAMFAFPFIAALIVLPVYIYQYRKFGFVNKLRLLAIYAFVLYLLCAYFEVILPLPQTRDIISLYGKNRQTYDLIPFSSIKDIIRETQVIPNKPYTYLHLFKEFAFLQVVFNIILTIPFGVFMRYLFNRNFKQTIIFSFLLTLFFELSQLTGLFWIYNAPYRLFQVDDLIFNTMGGMIGYLMTPIFTTFIPTLEKIDRNTIPPNQVSTIRRLTALAVDWILIKILAVPFRICFKDLFLESSLTFILINLVFIILPTITHGYTLGKKLVRIKLSDNRGKLPFIKLVLRIYSFYFVTIYIRSFTNNILLQFPNDTIIQIGCFFIVSFVNLLIFINFITNLKSHRFFHDKLSGIHNVIVNS</sequence>
<feature type="domain" description="RDD" evidence="7">
    <location>
        <begin position="216"/>
        <end position="358"/>
    </location>
</feature>
<evidence type="ECO:0000259" key="7">
    <source>
        <dbReference type="Pfam" id="PF06271"/>
    </source>
</evidence>
<comment type="caution">
    <text evidence="8">The sequence shown here is derived from an EMBL/GenBank/DDBJ whole genome shotgun (WGS) entry which is preliminary data.</text>
</comment>
<protein>
    <submittedName>
        <fullName evidence="8">RDD family protein</fullName>
    </submittedName>
</protein>
<dbReference type="PIRSF" id="PIRSF031578">
    <property type="entry name" value="Uncharacterised_Vanz_RDD-cont"/>
    <property type="match status" value="1"/>
</dbReference>
<evidence type="ECO:0000256" key="1">
    <source>
        <dbReference type="ARBA" id="ARBA00004141"/>
    </source>
</evidence>
<feature type="transmembrane region" description="Helical" evidence="5">
    <location>
        <begin position="40"/>
        <end position="63"/>
    </location>
</feature>
<reference evidence="8 9" key="1">
    <citation type="submission" date="2010-08" db="EMBL/GenBank/DDBJ databases">
        <authorList>
            <person name="Weinstock G."/>
            <person name="Sodergren E."/>
            <person name="Clifton S."/>
            <person name="Fulton L."/>
            <person name="Fulton B."/>
            <person name="Courtney L."/>
            <person name="Fronick C."/>
            <person name="Harrison M."/>
            <person name="Strong C."/>
            <person name="Farmer C."/>
            <person name="Delahaunty K."/>
            <person name="Markovic C."/>
            <person name="Hall O."/>
            <person name="Minx P."/>
            <person name="Tomlinson C."/>
            <person name="Mitreva M."/>
            <person name="Hou S."/>
            <person name="Chen J."/>
            <person name="Wollam A."/>
            <person name="Pepin K.H."/>
            <person name="Johnson M."/>
            <person name="Bhonagiri V."/>
            <person name="Zhang X."/>
            <person name="Suruliraj S."/>
            <person name="Warren W."/>
            <person name="Chinwalla A."/>
            <person name="Mardis E.R."/>
            <person name="Wilson R.K."/>
        </authorList>
    </citation>
    <scope>NUCLEOTIDE SEQUENCE [LARGE SCALE GENOMIC DNA]</scope>
    <source>
        <strain evidence="8 9">F0204</strain>
    </source>
</reference>
<keyword evidence="9" id="KW-1185">Reference proteome</keyword>
<accession>E7MLS0</accession>
<evidence type="ECO:0000256" key="5">
    <source>
        <dbReference type="SAM" id="Phobius"/>
    </source>
</evidence>
<evidence type="ECO:0000256" key="4">
    <source>
        <dbReference type="ARBA" id="ARBA00023136"/>
    </source>
</evidence>
<evidence type="ECO:0000313" key="9">
    <source>
        <dbReference type="Proteomes" id="UP000004097"/>
    </source>
</evidence>
<organism evidence="8 9">
    <name type="scientific">Solobacterium moorei F0204</name>
    <dbReference type="NCBI Taxonomy" id="706433"/>
    <lineage>
        <taxon>Bacteria</taxon>
        <taxon>Bacillati</taxon>
        <taxon>Bacillota</taxon>
        <taxon>Erysipelotrichia</taxon>
        <taxon>Erysipelotrichales</taxon>
        <taxon>Erysipelotrichaceae</taxon>
        <taxon>Solobacterium</taxon>
    </lineage>
</organism>
<dbReference type="OrthoDB" id="9805025at2"/>
<dbReference type="STRING" id="706433.HMPREF9430_00483"/>
<dbReference type="InterPro" id="IPR006976">
    <property type="entry name" value="VanZ-like"/>
</dbReference>
<dbReference type="InterPro" id="IPR010432">
    <property type="entry name" value="RDD"/>
</dbReference>
<dbReference type="InterPro" id="IPR053150">
    <property type="entry name" value="Teicoplanin_resist-assoc"/>
</dbReference>
<evidence type="ECO:0000259" key="6">
    <source>
        <dbReference type="Pfam" id="PF04892"/>
    </source>
</evidence>
<feature type="transmembrane region" description="Helical" evidence="5">
    <location>
        <begin position="112"/>
        <end position="135"/>
    </location>
</feature>
<proteinExistence type="predicted"/>
<keyword evidence="4 5" id="KW-0472">Membrane</keyword>
<feature type="transmembrane region" description="Helical" evidence="5">
    <location>
        <begin position="220"/>
        <end position="239"/>
    </location>
</feature>
<gene>
    <name evidence="8" type="ORF">HMPREF9430_00483</name>
</gene>
<feature type="transmembrane region" description="Helical" evidence="5">
    <location>
        <begin position="177"/>
        <end position="199"/>
    </location>
</feature>
<feature type="transmembrane region" description="Helical" evidence="5">
    <location>
        <begin position="6"/>
        <end position="28"/>
    </location>
</feature>
<evidence type="ECO:0000256" key="3">
    <source>
        <dbReference type="ARBA" id="ARBA00022989"/>
    </source>
</evidence>
<feature type="transmembrane region" description="Helical" evidence="5">
    <location>
        <begin position="292"/>
        <end position="310"/>
    </location>
</feature>
<dbReference type="Pfam" id="PF06271">
    <property type="entry name" value="RDD"/>
    <property type="match status" value="1"/>
</dbReference>
<dbReference type="RefSeq" id="WP_006525323.1">
    <property type="nucleotide sequence ID" value="NZ_GL637648.1"/>
</dbReference>
<dbReference type="PANTHER" id="PTHR36834:SF1">
    <property type="entry name" value="INTEGRAL MEMBRANE PROTEIN"/>
    <property type="match status" value="1"/>
</dbReference>
<name>E7MLS0_9FIRM</name>
<keyword evidence="3 5" id="KW-1133">Transmembrane helix</keyword>
<dbReference type="PANTHER" id="PTHR36834">
    <property type="entry name" value="MEMBRANE PROTEIN-RELATED"/>
    <property type="match status" value="1"/>
</dbReference>
<evidence type="ECO:0000256" key="2">
    <source>
        <dbReference type="ARBA" id="ARBA00022692"/>
    </source>
</evidence>
<dbReference type="AlphaFoldDB" id="E7MLS0"/>
<feature type="transmembrane region" description="Helical" evidence="5">
    <location>
        <begin position="322"/>
        <end position="343"/>
    </location>
</feature>
<feature type="domain" description="VanZ-like" evidence="6">
    <location>
        <begin position="48"/>
        <end position="194"/>
    </location>
</feature>
<dbReference type="GO" id="GO:0016020">
    <property type="term" value="C:membrane"/>
    <property type="evidence" value="ECO:0007669"/>
    <property type="project" value="UniProtKB-SubCell"/>
</dbReference>
<dbReference type="EMBL" id="AECQ01000007">
    <property type="protein sequence ID" value="EFW24926.1"/>
    <property type="molecule type" value="Genomic_DNA"/>
</dbReference>
<keyword evidence="2 5" id="KW-0812">Transmembrane</keyword>
<evidence type="ECO:0000313" key="8">
    <source>
        <dbReference type="EMBL" id="EFW24926.1"/>
    </source>
</evidence>
<dbReference type="eggNOG" id="COG4767">
    <property type="taxonomic scope" value="Bacteria"/>
</dbReference>
<dbReference type="Proteomes" id="UP000004097">
    <property type="component" value="Unassembled WGS sequence"/>
</dbReference>